<keyword evidence="2" id="KW-0812">Transmembrane</keyword>
<evidence type="ECO:0000256" key="7">
    <source>
        <dbReference type="ARBA" id="ARBA00023180"/>
    </source>
</evidence>
<dbReference type="PANTHER" id="PTHR24028">
    <property type="entry name" value="CADHERIN-87A"/>
    <property type="match status" value="1"/>
</dbReference>
<dbReference type="GO" id="GO:0007156">
    <property type="term" value="P:homophilic cell adhesion via plasma membrane adhesion molecules"/>
    <property type="evidence" value="ECO:0007669"/>
    <property type="project" value="InterPro"/>
</dbReference>
<dbReference type="PROSITE" id="PS00232">
    <property type="entry name" value="CADHERIN_1"/>
    <property type="match status" value="2"/>
</dbReference>
<dbReference type="EMBL" id="KZ346555">
    <property type="protein sequence ID" value="PIO69691.1"/>
    <property type="molecule type" value="Genomic_DNA"/>
</dbReference>
<feature type="domain" description="Cadherin" evidence="9">
    <location>
        <begin position="159"/>
        <end position="237"/>
    </location>
</feature>
<evidence type="ECO:0000313" key="11">
    <source>
        <dbReference type="Proteomes" id="UP000230423"/>
    </source>
</evidence>
<gene>
    <name evidence="10" type="ORF">TELCIR_08476</name>
</gene>
<organism evidence="10 11">
    <name type="scientific">Teladorsagia circumcincta</name>
    <name type="common">Brown stomach worm</name>
    <name type="synonym">Ostertagia circumcincta</name>
    <dbReference type="NCBI Taxonomy" id="45464"/>
    <lineage>
        <taxon>Eukaryota</taxon>
        <taxon>Metazoa</taxon>
        <taxon>Ecdysozoa</taxon>
        <taxon>Nematoda</taxon>
        <taxon>Chromadorea</taxon>
        <taxon>Rhabditida</taxon>
        <taxon>Rhabditina</taxon>
        <taxon>Rhabditomorpha</taxon>
        <taxon>Strongyloidea</taxon>
        <taxon>Trichostrongylidae</taxon>
        <taxon>Teladorsagia</taxon>
    </lineage>
</organism>
<keyword evidence="11" id="KW-1185">Reference proteome</keyword>
<evidence type="ECO:0000256" key="6">
    <source>
        <dbReference type="ARBA" id="ARBA00023136"/>
    </source>
</evidence>
<dbReference type="PANTHER" id="PTHR24028:SF328">
    <property type="entry name" value="CADHERIN-3"/>
    <property type="match status" value="1"/>
</dbReference>
<comment type="subcellular location">
    <subcellularLocation>
        <location evidence="1">Membrane</location>
        <topology evidence="1">Single-pass membrane protein</topology>
    </subcellularLocation>
</comment>
<keyword evidence="3" id="KW-0677">Repeat</keyword>
<keyword evidence="7" id="KW-0325">Glycoprotein</keyword>
<proteinExistence type="predicted"/>
<evidence type="ECO:0000256" key="2">
    <source>
        <dbReference type="ARBA" id="ARBA00022692"/>
    </source>
</evidence>
<dbReference type="Proteomes" id="UP000230423">
    <property type="component" value="Unassembled WGS sequence"/>
</dbReference>
<evidence type="ECO:0000259" key="9">
    <source>
        <dbReference type="PROSITE" id="PS50268"/>
    </source>
</evidence>
<evidence type="ECO:0000256" key="8">
    <source>
        <dbReference type="PROSITE-ProRule" id="PRU00043"/>
    </source>
</evidence>
<name>A0A2G9UHH1_TELCI</name>
<dbReference type="InterPro" id="IPR050174">
    <property type="entry name" value="Protocadherin/Cadherin-CA"/>
</dbReference>
<feature type="domain" description="Cadherin" evidence="9">
    <location>
        <begin position="471"/>
        <end position="573"/>
    </location>
</feature>
<dbReference type="SUPFAM" id="SSF49313">
    <property type="entry name" value="Cadherin-like"/>
    <property type="match status" value="5"/>
</dbReference>
<evidence type="ECO:0000256" key="4">
    <source>
        <dbReference type="ARBA" id="ARBA00022837"/>
    </source>
</evidence>
<evidence type="ECO:0000256" key="3">
    <source>
        <dbReference type="ARBA" id="ARBA00022737"/>
    </source>
</evidence>
<dbReference type="GO" id="GO:0005509">
    <property type="term" value="F:calcium ion binding"/>
    <property type="evidence" value="ECO:0007669"/>
    <property type="project" value="UniProtKB-UniRule"/>
</dbReference>
<dbReference type="GO" id="GO:0005886">
    <property type="term" value="C:plasma membrane"/>
    <property type="evidence" value="ECO:0007669"/>
    <property type="project" value="InterPro"/>
</dbReference>
<dbReference type="Pfam" id="PF00028">
    <property type="entry name" value="Cadherin"/>
    <property type="match status" value="1"/>
</dbReference>
<keyword evidence="6" id="KW-0472">Membrane</keyword>
<dbReference type="Gene3D" id="2.60.40.60">
    <property type="entry name" value="Cadherins"/>
    <property type="match status" value="6"/>
</dbReference>
<dbReference type="PROSITE" id="PS50268">
    <property type="entry name" value="CADHERIN_2"/>
    <property type="match status" value="3"/>
</dbReference>
<feature type="domain" description="Cadherin" evidence="9">
    <location>
        <begin position="731"/>
        <end position="821"/>
    </location>
</feature>
<dbReference type="InterPro" id="IPR020894">
    <property type="entry name" value="Cadherin_CS"/>
</dbReference>
<dbReference type="AlphaFoldDB" id="A0A2G9UHH1"/>
<keyword evidence="5" id="KW-1133">Transmembrane helix</keyword>
<evidence type="ECO:0000256" key="1">
    <source>
        <dbReference type="ARBA" id="ARBA00004167"/>
    </source>
</evidence>
<dbReference type="InterPro" id="IPR002126">
    <property type="entry name" value="Cadherin-like_dom"/>
</dbReference>
<evidence type="ECO:0000256" key="5">
    <source>
        <dbReference type="ARBA" id="ARBA00022989"/>
    </source>
</evidence>
<sequence length="894" mass="97918">MESGNEDNVFELNVQRQFSILKLLKNAIDIKKSEYDLVFVASDGQLPQRQTNATLKVYNEAKLTSSPVVVERELSVSIPEDSPVGTFVAQVHTNSSECEFTLNSDAPFEVDRNSGKSALRSESGIKIPRCDRDRLLVLKAVNMMGGRWRNFGGVFDVTADRGDNARLLYRLRSGIATEFLSIDSTSGKVTLRKAVDFEAVQGFDVEIEVCDHGHPELCTATILPTVIQDVNDNVPVFPCSVVHAVLPVNSSPGTVVSTVYAEDRDTAVAGQVHYAILDAITGSLYLAKPVPTNSDQFYAVLIAHSDEVSITKCVELRVIRDPPAPKFSKKSTTLKLKRNTPLGNQLMKVDAGAGGHFNFSSNCRWLRIDNDGVILPLLLNATYNVHMKEDARPGTVLIKLGNNSVYVFESGLKTPVDVFPDGTVYLKRPIDNGGPDVISLPVTATHRFLNNTYSTMVHVFIDDVNDHCPQCSQRKEFAIEENLSVGSTIGFLEAYDDDMGLNGVIGYRLLDNQNLIRIGTASGKITTATGFDAETLTKIDFNYEVFDHGSPSRAVVCNATVVITDVNDNAPVFDRDVYTAAINVNNLSENRTIAIVMARDKDRFEVMSKMKALMHRKFETEQEGQIDGKSGKISRKGRLRPDSRFNISVAAIDENGQLATAVLIVTTSSDDSAPPVFDRMEPFNITDEKFDVDSWGNVILTADTITSGTHDFVVTASTAFQNATAVQKVIVESDSAAVGGRTFRVKENSAPETITEIGEDQDILLTVPSTSAFEISDQKLVLSMPLDYEDSSSYYILVGNKKTSQLITIEVTDVNDNDPECDATTFIVYTLPFSTVLRCDTTESAAKLTYRTNSSKVKISDDGRVSVSSLKKMVTSVAVDVMDGEKCVLLALHL</sequence>
<protein>
    <submittedName>
        <fullName evidence="10">Cadherin domain protein</fullName>
    </submittedName>
</protein>
<dbReference type="PRINTS" id="PR00205">
    <property type="entry name" value="CADHERIN"/>
</dbReference>
<dbReference type="InterPro" id="IPR015919">
    <property type="entry name" value="Cadherin-like_sf"/>
</dbReference>
<evidence type="ECO:0000313" key="10">
    <source>
        <dbReference type="EMBL" id="PIO69691.1"/>
    </source>
</evidence>
<dbReference type="CDD" id="cd11304">
    <property type="entry name" value="Cadherin_repeat"/>
    <property type="match status" value="5"/>
</dbReference>
<reference evidence="10 11" key="1">
    <citation type="submission" date="2015-09" db="EMBL/GenBank/DDBJ databases">
        <title>Draft genome of the parasitic nematode Teladorsagia circumcincta isolate WARC Sus (inbred).</title>
        <authorList>
            <person name="Mitreva M."/>
        </authorList>
    </citation>
    <scope>NUCLEOTIDE SEQUENCE [LARGE SCALE GENOMIC DNA]</scope>
    <source>
        <strain evidence="10 11">S</strain>
    </source>
</reference>
<dbReference type="SMART" id="SM00112">
    <property type="entry name" value="CA"/>
    <property type="match status" value="4"/>
</dbReference>
<dbReference type="OrthoDB" id="6252479at2759"/>
<accession>A0A2G9UHH1</accession>
<keyword evidence="4 8" id="KW-0106">Calcium</keyword>